<accession>A0AAV8X409</accession>
<dbReference type="AlphaFoldDB" id="A0AAV8X409"/>
<evidence type="ECO:0000313" key="1">
    <source>
        <dbReference type="EMBL" id="KAJ8932711.1"/>
    </source>
</evidence>
<protein>
    <submittedName>
        <fullName evidence="1">Uncharacterized protein</fullName>
    </submittedName>
</protein>
<comment type="caution">
    <text evidence="1">The sequence shown here is derived from an EMBL/GenBank/DDBJ whole genome shotgun (WGS) entry which is preliminary data.</text>
</comment>
<evidence type="ECO:0000313" key="2">
    <source>
        <dbReference type="Proteomes" id="UP001162162"/>
    </source>
</evidence>
<gene>
    <name evidence="1" type="ORF">NQ318_016609</name>
</gene>
<organism evidence="1 2">
    <name type="scientific">Aromia moschata</name>
    <dbReference type="NCBI Taxonomy" id="1265417"/>
    <lineage>
        <taxon>Eukaryota</taxon>
        <taxon>Metazoa</taxon>
        <taxon>Ecdysozoa</taxon>
        <taxon>Arthropoda</taxon>
        <taxon>Hexapoda</taxon>
        <taxon>Insecta</taxon>
        <taxon>Pterygota</taxon>
        <taxon>Neoptera</taxon>
        <taxon>Endopterygota</taxon>
        <taxon>Coleoptera</taxon>
        <taxon>Polyphaga</taxon>
        <taxon>Cucujiformia</taxon>
        <taxon>Chrysomeloidea</taxon>
        <taxon>Cerambycidae</taxon>
        <taxon>Cerambycinae</taxon>
        <taxon>Callichromatini</taxon>
        <taxon>Aromia</taxon>
    </lineage>
</organism>
<name>A0AAV8X409_9CUCU</name>
<proteinExistence type="predicted"/>
<reference evidence="1" key="1">
    <citation type="journal article" date="2023" name="Insect Mol. Biol.">
        <title>Genome sequencing provides insights into the evolution of gene families encoding plant cell wall-degrading enzymes in longhorned beetles.</title>
        <authorList>
            <person name="Shin N.R."/>
            <person name="Okamura Y."/>
            <person name="Kirsch R."/>
            <person name="Pauchet Y."/>
        </authorList>
    </citation>
    <scope>NUCLEOTIDE SEQUENCE</scope>
    <source>
        <strain evidence="1">AMC_N1</strain>
    </source>
</reference>
<dbReference type="EMBL" id="JAPWTK010001373">
    <property type="protein sequence ID" value="KAJ8932711.1"/>
    <property type="molecule type" value="Genomic_DNA"/>
</dbReference>
<dbReference type="Proteomes" id="UP001162162">
    <property type="component" value="Unassembled WGS sequence"/>
</dbReference>
<keyword evidence="2" id="KW-1185">Reference proteome</keyword>
<sequence>MNVYPAQKFLNGLNGLQRDVKRSKTICTSDGPQQSVKNFDITSKNAFKMPEKSQTSYVRLRILSISPWCKVLALGYSKKYSNQLRIVEGGGVCVSDKNDIAYVPDVLDPSERAAVNTVRWNITTIRKSSAADSPLRLPTGCLRTLWESYWIT</sequence>